<accession>A0ABT4D4B7</accession>
<dbReference type="InterPro" id="IPR012349">
    <property type="entry name" value="Split_barrel_FMN-bd"/>
</dbReference>
<reference evidence="3" key="1">
    <citation type="submission" date="2022-12" db="EMBL/GenBank/DDBJ databases">
        <authorList>
            <person name="Wang J."/>
        </authorList>
    </citation>
    <scope>NUCLEOTIDE SEQUENCE</scope>
    <source>
        <strain evidence="3">HY-45-18</strain>
    </source>
</reference>
<evidence type="ECO:0000313" key="4">
    <source>
        <dbReference type="Proteomes" id="UP001078443"/>
    </source>
</evidence>
<protein>
    <submittedName>
        <fullName evidence="3">Flavin reductase family protein</fullName>
    </submittedName>
</protein>
<dbReference type="RefSeq" id="WP_268041412.1">
    <property type="nucleotide sequence ID" value="NZ_JAPQER010000005.1"/>
</dbReference>
<dbReference type="SUPFAM" id="SSF50475">
    <property type="entry name" value="FMN-binding split barrel"/>
    <property type="match status" value="1"/>
</dbReference>
<name>A0ABT4D4B7_9CLOT</name>
<feature type="domain" description="Flavin reductase like" evidence="2">
    <location>
        <begin position="22"/>
        <end position="165"/>
    </location>
</feature>
<dbReference type="EMBL" id="JAPQER010000005">
    <property type="protein sequence ID" value="MCY6485090.1"/>
    <property type="molecule type" value="Genomic_DNA"/>
</dbReference>
<organism evidence="3 4">
    <name type="scientific">Clostridium aestuarii</name>
    <dbReference type="NCBI Taxonomy" id="338193"/>
    <lineage>
        <taxon>Bacteria</taxon>
        <taxon>Bacillati</taxon>
        <taxon>Bacillota</taxon>
        <taxon>Clostridia</taxon>
        <taxon>Eubacteriales</taxon>
        <taxon>Clostridiaceae</taxon>
        <taxon>Clostridium</taxon>
    </lineage>
</organism>
<evidence type="ECO:0000313" key="3">
    <source>
        <dbReference type="EMBL" id="MCY6485090.1"/>
    </source>
</evidence>
<dbReference type="Gene3D" id="2.30.110.10">
    <property type="entry name" value="Electron Transport, Fmn-binding Protein, Chain A"/>
    <property type="match status" value="1"/>
</dbReference>
<dbReference type="PANTHER" id="PTHR43567">
    <property type="entry name" value="FLAVOREDOXIN-RELATED-RELATED"/>
    <property type="match status" value="1"/>
</dbReference>
<evidence type="ECO:0000256" key="1">
    <source>
        <dbReference type="ARBA" id="ARBA00038054"/>
    </source>
</evidence>
<dbReference type="InterPro" id="IPR002563">
    <property type="entry name" value="Flavin_Rdtase-like_dom"/>
</dbReference>
<evidence type="ECO:0000259" key="2">
    <source>
        <dbReference type="Pfam" id="PF01613"/>
    </source>
</evidence>
<keyword evidence="4" id="KW-1185">Reference proteome</keyword>
<sequence length="166" mass="19277">MVNFTRNIEKGIEYLYKQGAFLTVKVNDKVNTMTIGWGNIGFQWKKPIFTVLVRQSRYTYGLMEKAKNFTVSVPLDNDMKEALAFCGSKSGRNLDKFKECNLSMEKSRKISSPSIENCGLVYECRIIYKQDMDLNLLDKDIKKACYPKDDKHVMYYGEIVDCYLNK</sequence>
<gene>
    <name evidence="3" type="ORF">OW763_12145</name>
</gene>
<proteinExistence type="inferred from homology"/>
<dbReference type="InterPro" id="IPR052174">
    <property type="entry name" value="Flavoredoxin"/>
</dbReference>
<comment type="similarity">
    <text evidence="1">Belongs to the flavoredoxin family.</text>
</comment>
<dbReference type="PANTHER" id="PTHR43567:SF5">
    <property type="entry name" value="HYPOTHETICAL CYTOSOLIC PROTEIN"/>
    <property type="match status" value="1"/>
</dbReference>
<comment type="caution">
    <text evidence="3">The sequence shown here is derived from an EMBL/GenBank/DDBJ whole genome shotgun (WGS) entry which is preliminary data.</text>
</comment>
<dbReference type="Proteomes" id="UP001078443">
    <property type="component" value="Unassembled WGS sequence"/>
</dbReference>
<dbReference type="Pfam" id="PF01613">
    <property type="entry name" value="Flavin_Reduct"/>
    <property type="match status" value="1"/>
</dbReference>